<feature type="region of interest" description="Disordered" evidence="1">
    <location>
        <begin position="16"/>
        <end position="42"/>
    </location>
</feature>
<feature type="compositionally biased region" description="Basic and acidic residues" evidence="1">
    <location>
        <begin position="16"/>
        <end position="40"/>
    </location>
</feature>
<proteinExistence type="predicted"/>
<sequence length="113" mass="12503">MKNSLIKSLMNFLNSREREREVSQGDLSMKKENSIDDNKNSKKISKNNKIISSILAVIMCCQSFVGAGPPLNTDGKVNVAGPPVSDSIDSENDLKDSEGKDEGDNKDFIKKRR</sequence>
<feature type="region of interest" description="Disordered" evidence="1">
    <location>
        <begin position="70"/>
        <end position="113"/>
    </location>
</feature>
<protein>
    <submittedName>
        <fullName evidence="2">Uncharacterized protein</fullName>
    </submittedName>
</protein>
<evidence type="ECO:0000313" key="2">
    <source>
        <dbReference type="EMBL" id="BED92102.1"/>
    </source>
</evidence>
<accession>A0AA48I1L5</accession>
<dbReference type="Proteomes" id="UP001337580">
    <property type="component" value="Chromosome"/>
</dbReference>
<dbReference type="EMBL" id="AP027924">
    <property type="protein sequence ID" value="BED92102.1"/>
    <property type="molecule type" value="Genomic_DNA"/>
</dbReference>
<dbReference type="AlphaFoldDB" id="A0AA48I1L5"/>
<gene>
    <name evidence="2" type="ORF">CfP315_0686</name>
</gene>
<organism evidence="2">
    <name type="scientific">Candidatus Improbicoccus pseudotrichonymphae</name>
    <dbReference type="NCBI Taxonomy" id="3033792"/>
    <lineage>
        <taxon>Bacteria</taxon>
        <taxon>Bacillati</taxon>
        <taxon>Bacillota</taxon>
        <taxon>Clostridia</taxon>
        <taxon>Candidatus Improbicoccus</taxon>
    </lineage>
</organism>
<dbReference type="KEGG" id="ips:CfP315_0686"/>
<name>A0AA48I1L5_9FIRM</name>
<feature type="compositionally biased region" description="Basic and acidic residues" evidence="1">
    <location>
        <begin position="92"/>
        <end position="113"/>
    </location>
</feature>
<evidence type="ECO:0000256" key="1">
    <source>
        <dbReference type="SAM" id="MobiDB-lite"/>
    </source>
</evidence>
<reference evidence="2" key="1">
    <citation type="journal article" date="2023" name="ISME J.">
        <title>Emergence of putative energy parasites within Clostridia revealed by genome analysis of a novel endosymbiotic clade.</title>
        <authorList>
            <person name="Takahashi K."/>
            <person name="Kuwahara H."/>
            <person name="Horikawa Y."/>
            <person name="Izawa K."/>
            <person name="Kato D."/>
            <person name="Inagaki T."/>
            <person name="Yuki M."/>
            <person name="Ohkuma M."/>
            <person name="Hongoh Y."/>
        </authorList>
    </citation>
    <scope>NUCLEOTIDE SEQUENCE</scope>
    <source>
        <strain evidence="2">CfP3-15</strain>
    </source>
</reference>